<evidence type="ECO:0000256" key="5">
    <source>
        <dbReference type="ARBA" id="ARBA00022741"/>
    </source>
</evidence>
<dbReference type="GO" id="GO:0005524">
    <property type="term" value="F:ATP binding"/>
    <property type="evidence" value="ECO:0007669"/>
    <property type="project" value="UniProtKB-KW"/>
</dbReference>
<dbReference type="CDD" id="cd04242">
    <property type="entry name" value="AAK_G5K_ProB"/>
    <property type="match status" value="1"/>
</dbReference>
<dbReference type="OMA" id="SVTELMF"/>
<evidence type="ECO:0000313" key="14">
    <source>
        <dbReference type="Proteomes" id="UP000859505"/>
    </source>
</evidence>
<dbReference type="PANTHER" id="PTHR43654:SF1">
    <property type="entry name" value="ISOPENTENYL PHOSPHATE KINASE"/>
    <property type="match status" value="1"/>
</dbReference>
<reference evidence="11 13" key="2">
    <citation type="journal article" date="2018" name="PLoS ONE">
        <title>Phenotypic characterization and whole genome analysis of extended-spectrum beta-lactamase-producing bacteria isolated from dogs in Germany.</title>
        <authorList>
            <person name="Boehmer T."/>
            <person name="Vogler A.J."/>
            <person name="Thomas A."/>
            <person name="Sauer S."/>
            <person name="Hergenroether M."/>
            <person name="Straubinger R.K."/>
            <person name="Birdsell D."/>
            <person name="Keim P."/>
            <person name="Sahl J.W."/>
            <person name="Williamson C.H."/>
            <person name="Riehm J.M."/>
        </authorList>
    </citation>
    <scope>NUCLEOTIDE SEQUENCE [LARGE SCALE GENOMIC DNA]</scope>
    <source>
        <strain evidence="11 13">AFG_SD03_1510_Ahy_093</strain>
    </source>
</reference>
<dbReference type="PRINTS" id="PR00474">
    <property type="entry name" value="GLU5KINASE"/>
</dbReference>
<feature type="binding site" evidence="8">
    <location>
        <begin position="168"/>
        <end position="169"/>
    </location>
    <ligand>
        <name>ATP</name>
        <dbReference type="ChEBI" id="CHEBI:30616"/>
    </ligand>
</feature>
<dbReference type="GeneID" id="4487147"/>
<dbReference type="GO" id="GO:0004349">
    <property type="term" value="F:glutamate 5-kinase activity"/>
    <property type="evidence" value="ECO:0007669"/>
    <property type="project" value="UniProtKB-UniRule"/>
</dbReference>
<keyword evidence="6 8" id="KW-0418">Kinase</keyword>
<evidence type="ECO:0000256" key="3">
    <source>
        <dbReference type="ARBA" id="ARBA00022650"/>
    </source>
</evidence>
<evidence type="ECO:0000313" key="10">
    <source>
        <dbReference type="EMBL" id="HAT6343631.1"/>
    </source>
</evidence>
<dbReference type="AlphaFoldDB" id="A0A081UMC3"/>
<dbReference type="GO" id="GO:0005829">
    <property type="term" value="C:cytosol"/>
    <property type="evidence" value="ECO:0007669"/>
    <property type="project" value="TreeGrafter"/>
</dbReference>
<dbReference type="HAMAP" id="MF_00456">
    <property type="entry name" value="ProB"/>
    <property type="match status" value="1"/>
</dbReference>
<dbReference type="Proteomes" id="UP000859505">
    <property type="component" value="Unassembled WGS sequence"/>
</dbReference>
<dbReference type="InterPro" id="IPR019797">
    <property type="entry name" value="Glutamate_5-kinase_CS"/>
</dbReference>
<keyword evidence="4 8" id="KW-0808">Transferase</keyword>
<gene>
    <name evidence="8 10" type="primary">proB</name>
    <name evidence="11" type="ORF">C6C11_01350</name>
    <name evidence="10" type="ORF">JAJ28_001342</name>
    <name evidence="12" type="ORF">PY771_16280</name>
</gene>
<dbReference type="InterPro" id="IPR005715">
    <property type="entry name" value="Glu_5kinase/COase_Synthase"/>
</dbReference>
<reference evidence="13" key="3">
    <citation type="submission" date="2018-02" db="EMBL/GenBank/DDBJ databases">
        <title>Phenotypic characterization and whole genome analysis of multidrug-resistant, extended-spectrum beta-lactamase-producing bacteria isolated from dogs in Germany.</title>
        <authorList>
            <person name="Williamson C."/>
        </authorList>
    </citation>
    <scope>NUCLEOTIDE SEQUENCE [LARGE SCALE GENOMIC DNA]</scope>
    <source>
        <strain evidence="13">AFG_SD03_1510_Ahy_093</strain>
    </source>
</reference>
<dbReference type="Gene3D" id="3.40.1160.10">
    <property type="entry name" value="Acetylglutamate kinase-like"/>
    <property type="match status" value="2"/>
</dbReference>
<comment type="function">
    <text evidence="8">Catalyzes the transfer of a phosphate group to glutamate to form L-glutamate 5-phosphate.</text>
</comment>
<dbReference type="InterPro" id="IPR002478">
    <property type="entry name" value="PUA"/>
</dbReference>
<dbReference type="InterPro" id="IPR001057">
    <property type="entry name" value="Glu/AcGlu_kinase"/>
</dbReference>
<feature type="binding site" evidence="8">
    <location>
        <begin position="210"/>
        <end position="216"/>
    </location>
    <ligand>
        <name>ATP</name>
        <dbReference type="ChEBI" id="CHEBI:30616"/>
    </ligand>
</feature>
<keyword evidence="3 8" id="KW-0641">Proline biosynthesis</keyword>
<dbReference type="PROSITE" id="PS50890">
    <property type="entry name" value="PUA"/>
    <property type="match status" value="1"/>
</dbReference>
<evidence type="ECO:0000256" key="2">
    <source>
        <dbReference type="ARBA" id="ARBA00022605"/>
    </source>
</evidence>
<reference evidence="11" key="4">
    <citation type="submission" date="2018-02" db="EMBL/GenBank/DDBJ databases">
        <authorList>
            <person name="Williamson C."/>
        </authorList>
    </citation>
    <scope>NUCLEOTIDE SEQUENCE</scope>
    <source>
        <strain evidence="11">AFG_SD03_1510_Ahy_093</strain>
    </source>
</reference>
<proteinExistence type="inferred from homology"/>
<accession>A0A081UMC3</accession>
<dbReference type="SUPFAM" id="SSF53633">
    <property type="entry name" value="Carbamate kinase-like"/>
    <property type="match status" value="1"/>
</dbReference>
<dbReference type="Gene3D" id="2.30.130.10">
    <property type="entry name" value="PUA domain"/>
    <property type="match status" value="1"/>
</dbReference>
<keyword evidence="5 8" id="KW-0547">Nucleotide-binding</keyword>
<dbReference type="InterPro" id="IPR036974">
    <property type="entry name" value="PUA_sf"/>
</dbReference>
<organism evidence="10 14">
    <name type="scientific">Aeromonas hydrophila</name>
    <dbReference type="NCBI Taxonomy" id="644"/>
    <lineage>
        <taxon>Bacteria</taxon>
        <taxon>Pseudomonadati</taxon>
        <taxon>Pseudomonadota</taxon>
        <taxon>Gammaproteobacteria</taxon>
        <taxon>Aeromonadales</taxon>
        <taxon>Aeromonadaceae</taxon>
        <taxon>Aeromonas</taxon>
    </lineage>
</organism>
<dbReference type="FunFam" id="2.30.130.10:FF:000003">
    <property type="entry name" value="Glutamate 5-kinase"/>
    <property type="match status" value="1"/>
</dbReference>
<dbReference type="eggNOG" id="COG0263">
    <property type="taxonomic scope" value="Bacteria"/>
</dbReference>
<dbReference type="EMBL" id="PUTQ01000002">
    <property type="protein sequence ID" value="RCF52761.1"/>
    <property type="molecule type" value="Genomic_DNA"/>
</dbReference>
<evidence type="ECO:0000259" key="9">
    <source>
        <dbReference type="SMART" id="SM00359"/>
    </source>
</evidence>
<dbReference type="SUPFAM" id="SSF88697">
    <property type="entry name" value="PUA domain-like"/>
    <property type="match status" value="1"/>
</dbReference>
<feature type="binding site" evidence="8">
    <location>
        <position position="148"/>
    </location>
    <ligand>
        <name>substrate</name>
    </ligand>
</feature>
<dbReference type="EMBL" id="CP118942">
    <property type="protein sequence ID" value="WEE25206.1"/>
    <property type="molecule type" value="Genomic_DNA"/>
</dbReference>
<comment type="catalytic activity">
    <reaction evidence="8">
        <text>L-glutamate + ATP = L-glutamyl 5-phosphate + ADP</text>
        <dbReference type="Rhea" id="RHEA:14877"/>
        <dbReference type="ChEBI" id="CHEBI:29985"/>
        <dbReference type="ChEBI" id="CHEBI:30616"/>
        <dbReference type="ChEBI" id="CHEBI:58274"/>
        <dbReference type="ChEBI" id="CHEBI:456216"/>
        <dbReference type="EC" id="2.7.2.11"/>
    </reaction>
</comment>
<dbReference type="PANTHER" id="PTHR43654">
    <property type="entry name" value="GLUTAMATE 5-KINASE"/>
    <property type="match status" value="1"/>
</dbReference>
<sequence length="367" mass="39457">MENRTIVVKLGTSVLTGGSSQLNRAHMVELVRQCAALHRHGHRVVVVTSGAIAAGREHLGHPPLAPTLPNKQMLAAVGQTQLIRVWQDLFNLYGLHIGQMLLTRADLEDRERYLNARDTLRTLLDHRIIPVINENDAVATAEIKVGDNDNLSARAAILADADLLILLTDQKGLFTADPRTNPDAQLIEEVQTIDDTLRKLAGDSVSGLGTGGMATKLQAADVARRAGVNVVIATGQMPEVVGRLAKGERIGTLFPALASPLEGRKSWILAGPPPHGEVQVDQGAVAAMQEKGSSLLPKGIVAVKGDFVRGDVVRILDPKGAELARGICRYNHLELDKLRGVHSDNIEQVLGYGYGAVAIHRDDMVLL</sequence>
<reference evidence="10" key="5">
    <citation type="submission" date="2020-01" db="EMBL/GenBank/DDBJ databases">
        <authorList>
            <consortium name="NCBI Pathogen Detection Project"/>
        </authorList>
    </citation>
    <scope>NUCLEOTIDE SEQUENCE</scope>
    <source>
        <strain evidence="10">OLC2673_Aeromonas</strain>
    </source>
</reference>
<feature type="domain" description="PUA" evidence="9">
    <location>
        <begin position="276"/>
        <end position="359"/>
    </location>
</feature>
<comment type="pathway">
    <text evidence="8">Amino-acid biosynthesis; L-proline biosynthesis; L-glutamate 5-semialdehyde from L-glutamate: step 1/2.</text>
</comment>
<dbReference type="InterPro" id="IPR041739">
    <property type="entry name" value="G5K_ProB"/>
</dbReference>
<protein>
    <recommendedName>
        <fullName evidence="8">Glutamate 5-kinase</fullName>
        <ecNumber evidence="8">2.7.2.11</ecNumber>
    </recommendedName>
    <alternativeName>
        <fullName evidence="8">Gamma-glutamyl kinase</fullName>
        <shortName evidence="8">GK</shortName>
    </alternativeName>
</protein>
<dbReference type="PIRSF" id="PIRSF000729">
    <property type="entry name" value="GK"/>
    <property type="match status" value="1"/>
</dbReference>
<dbReference type="RefSeq" id="WP_011707186.1">
    <property type="nucleotide sequence ID" value="NZ_AP019193.1"/>
</dbReference>
<dbReference type="EMBL" id="DACTUL010000007">
    <property type="protein sequence ID" value="HAT6343631.1"/>
    <property type="molecule type" value="Genomic_DNA"/>
</dbReference>
<evidence type="ECO:0000256" key="8">
    <source>
        <dbReference type="HAMAP-Rule" id="MF_00456"/>
    </source>
</evidence>
<reference evidence="10" key="1">
    <citation type="journal article" date="2018" name="Genome Biol.">
        <title>SKESA: strategic k-mer extension for scrupulous assemblies.</title>
        <authorList>
            <person name="Souvorov A."/>
            <person name="Agarwala R."/>
            <person name="Lipman D.J."/>
        </authorList>
    </citation>
    <scope>NUCLEOTIDE SEQUENCE</scope>
    <source>
        <strain evidence="10">OLC2673_Aeromonas</strain>
    </source>
</reference>
<dbReference type="KEGG" id="aaj:BOQ57_17505"/>
<dbReference type="InterPro" id="IPR001048">
    <property type="entry name" value="Asp/Glu/Uridylate_kinase"/>
</dbReference>
<dbReference type="InterPro" id="IPR036393">
    <property type="entry name" value="AceGlu_kinase-like_sf"/>
</dbReference>
<dbReference type="Pfam" id="PF01472">
    <property type="entry name" value="PUA"/>
    <property type="match status" value="1"/>
</dbReference>
<keyword evidence="1 8" id="KW-0963">Cytoplasm</keyword>
<evidence type="ECO:0000256" key="6">
    <source>
        <dbReference type="ARBA" id="ARBA00022777"/>
    </source>
</evidence>
<dbReference type="CDD" id="cd21157">
    <property type="entry name" value="PUA_G5K"/>
    <property type="match status" value="1"/>
</dbReference>
<keyword evidence="2 8" id="KW-0028">Amino-acid biosynthesis</keyword>
<feature type="binding site" evidence="8">
    <location>
        <position position="9"/>
    </location>
    <ligand>
        <name>ATP</name>
        <dbReference type="ChEBI" id="CHEBI:30616"/>
    </ligand>
</feature>
<comment type="similarity">
    <text evidence="8">Belongs to the glutamate 5-kinase family.</text>
</comment>
<dbReference type="PROSITE" id="PS00902">
    <property type="entry name" value="GLUTAMATE_5_KINASE"/>
    <property type="match status" value="1"/>
</dbReference>
<dbReference type="Proteomes" id="UP001214666">
    <property type="component" value="Chromosome"/>
</dbReference>
<evidence type="ECO:0000313" key="12">
    <source>
        <dbReference type="EMBL" id="WEE25206.1"/>
    </source>
</evidence>
<feature type="binding site" evidence="8">
    <location>
        <position position="49"/>
    </location>
    <ligand>
        <name>substrate</name>
    </ligand>
</feature>
<evidence type="ECO:0000256" key="1">
    <source>
        <dbReference type="ARBA" id="ARBA00022490"/>
    </source>
</evidence>
<dbReference type="FunFam" id="3.40.1160.10:FF:000006">
    <property type="entry name" value="Glutamate 5-kinase"/>
    <property type="match status" value="1"/>
</dbReference>
<feature type="binding site" evidence="8">
    <location>
        <position position="136"/>
    </location>
    <ligand>
        <name>substrate</name>
    </ligand>
</feature>
<evidence type="ECO:0000313" key="11">
    <source>
        <dbReference type="EMBL" id="RCF52761.1"/>
    </source>
</evidence>
<evidence type="ECO:0000313" key="13">
    <source>
        <dbReference type="Proteomes" id="UP000253075"/>
    </source>
</evidence>
<dbReference type="EC" id="2.7.2.11" evidence="8"/>
<keyword evidence="7 8" id="KW-0067">ATP-binding</keyword>
<dbReference type="Pfam" id="PF00696">
    <property type="entry name" value="AA_kinase"/>
    <property type="match status" value="1"/>
</dbReference>
<dbReference type="KEGG" id="ahi:VU14_04590"/>
<dbReference type="GO" id="GO:0003723">
    <property type="term" value="F:RNA binding"/>
    <property type="evidence" value="ECO:0007669"/>
    <property type="project" value="InterPro"/>
</dbReference>
<evidence type="ECO:0000256" key="7">
    <source>
        <dbReference type="ARBA" id="ARBA00022840"/>
    </source>
</evidence>
<dbReference type="NCBIfam" id="TIGR01027">
    <property type="entry name" value="proB"/>
    <property type="match status" value="1"/>
</dbReference>
<dbReference type="InterPro" id="IPR011529">
    <property type="entry name" value="Glu_5kinase"/>
</dbReference>
<reference evidence="12" key="6">
    <citation type="submission" date="2023-02" db="EMBL/GenBank/DDBJ databases">
        <title>The sequence of Aeromonas hydrophila K533.</title>
        <authorList>
            <person name="Luo X."/>
        </authorList>
    </citation>
    <scope>NUCLEOTIDE SEQUENCE</scope>
    <source>
        <strain evidence="12">K533</strain>
    </source>
</reference>
<dbReference type="Proteomes" id="UP000253075">
    <property type="component" value="Unassembled WGS sequence"/>
</dbReference>
<name>A0A081UMC3_AERHY</name>
<dbReference type="SMART" id="SM00359">
    <property type="entry name" value="PUA"/>
    <property type="match status" value="1"/>
</dbReference>
<dbReference type="InterPro" id="IPR015947">
    <property type="entry name" value="PUA-like_sf"/>
</dbReference>
<comment type="subcellular location">
    <subcellularLocation>
        <location evidence="8">Cytoplasm</location>
    </subcellularLocation>
</comment>
<evidence type="ECO:0000256" key="4">
    <source>
        <dbReference type="ARBA" id="ARBA00022679"/>
    </source>
</evidence>
<dbReference type="GO" id="GO:0055129">
    <property type="term" value="P:L-proline biosynthetic process"/>
    <property type="evidence" value="ECO:0007669"/>
    <property type="project" value="UniProtKB-UniRule"/>
</dbReference>